<feature type="transmembrane region" description="Helical" evidence="3">
    <location>
        <begin position="249"/>
        <end position="271"/>
    </location>
</feature>
<keyword evidence="1" id="KW-1278">Translocase</keyword>
<dbReference type="GO" id="GO:0016020">
    <property type="term" value="C:membrane"/>
    <property type="evidence" value="ECO:0007669"/>
    <property type="project" value="TreeGrafter"/>
</dbReference>
<feature type="transmembrane region" description="Helical" evidence="3">
    <location>
        <begin position="107"/>
        <end position="124"/>
    </location>
</feature>
<keyword evidence="3" id="KW-1133">Transmembrane helix</keyword>
<dbReference type="AlphaFoldDB" id="A0A7J5N8G3"/>
<organism evidence="4 5">
    <name type="scientific">Bifidobacterium adolescentis</name>
    <dbReference type="NCBI Taxonomy" id="1680"/>
    <lineage>
        <taxon>Bacteria</taxon>
        <taxon>Bacillati</taxon>
        <taxon>Actinomycetota</taxon>
        <taxon>Actinomycetes</taxon>
        <taxon>Bifidobacteriales</taxon>
        <taxon>Bifidobacteriaceae</taxon>
        <taxon>Bifidobacterium</taxon>
    </lineage>
</organism>
<dbReference type="GO" id="GO:0055070">
    <property type="term" value="P:copper ion homeostasis"/>
    <property type="evidence" value="ECO:0007669"/>
    <property type="project" value="TreeGrafter"/>
</dbReference>
<name>A0A7J5N8G3_BIFAD</name>
<dbReference type="GO" id="GO:0005507">
    <property type="term" value="F:copper ion binding"/>
    <property type="evidence" value="ECO:0007669"/>
    <property type="project" value="TreeGrafter"/>
</dbReference>
<protein>
    <submittedName>
        <fullName evidence="4">ATPase P</fullName>
    </submittedName>
</protein>
<evidence type="ECO:0000313" key="4">
    <source>
        <dbReference type="EMBL" id="KAB5885802.1"/>
    </source>
</evidence>
<evidence type="ECO:0000256" key="3">
    <source>
        <dbReference type="SAM" id="Phobius"/>
    </source>
</evidence>
<feature type="compositionally biased region" description="Polar residues" evidence="2">
    <location>
        <begin position="47"/>
        <end position="61"/>
    </location>
</feature>
<comment type="caution">
    <text evidence="4">The sequence shown here is derived from an EMBL/GenBank/DDBJ whole genome shotgun (WGS) entry which is preliminary data.</text>
</comment>
<evidence type="ECO:0000313" key="5">
    <source>
        <dbReference type="Proteomes" id="UP000470200"/>
    </source>
</evidence>
<keyword evidence="3" id="KW-0812">Transmembrane</keyword>
<proteinExistence type="predicted"/>
<dbReference type="Proteomes" id="UP000470200">
    <property type="component" value="Unassembled WGS sequence"/>
</dbReference>
<feature type="transmembrane region" description="Helical" evidence="3">
    <location>
        <begin position="6"/>
        <end position="26"/>
    </location>
</feature>
<sequence length="305" mass="32733">MGFDLFLAAMSIVAASIATWALLRLFPSSDARQAIPLRTDGGFADPSHTTDGGVTIDGESTSDIDGQPTDHLGKRLVIALILTIPTFVITLLALAKIAMPGWLTNPWLHAIVITPVMFYCAAPIHHRGLPALQRRHPNGDSLVSLGMAIVYAYSLLLCVVSWIFPAGSRDPYFAFVGVAATLSLAGTLVRQHAMTAQQTAETEKAQSAQSTESTESARSQAKSPEPTQEKSAEELLFRAVVGHEIRARVLQITTSVTMVVAVWTCALWLAFGMQPKLAIAILLGSTVLSVAGLVLQAYDRQVTNR</sequence>
<evidence type="ECO:0000256" key="1">
    <source>
        <dbReference type="ARBA" id="ARBA00022967"/>
    </source>
</evidence>
<accession>A0A7J5N8G3</accession>
<dbReference type="PANTHER" id="PTHR43520:SF8">
    <property type="entry name" value="P-TYPE CU(+) TRANSPORTER"/>
    <property type="match status" value="1"/>
</dbReference>
<dbReference type="GO" id="GO:0043682">
    <property type="term" value="F:P-type divalent copper transporter activity"/>
    <property type="evidence" value="ECO:0007669"/>
    <property type="project" value="TreeGrafter"/>
</dbReference>
<feature type="region of interest" description="Disordered" evidence="2">
    <location>
        <begin position="199"/>
        <end position="230"/>
    </location>
</feature>
<reference evidence="4 5" key="1">
    <citation type="journal article" date="2019" name="Nat. Med.">
        <title>A library of human gut bacterial isolates paired with longitudinal multiomics data enables mechanistic microbiome research.</title>
        <authorList>
            <person name="Poyet M."/>
            <person name="Groussin M."/>
            <person name="Gibbons S.M."/>
            <person name="Avila-Pacheco J."/>
            <person name="Jiang X."/>
            <person name="Kearney S.M."/>
            <person name="Perrotta A.R."/>
            <person name="Berdy B."/>
            <person name="Zhao S."/>
            <person name="Lieberman T.D."/>
            <person name="Swanson P.K."/>
            <person name="Smith M."/>
            <person name="Roesemann S."/>
            <person name="Alexander J.E."/>
            <person name="Rich S.A."/>
            <person name="Livny J."/>
            <person name="Vlamakis H."/>
            <person name="Clish C."/>
            <person name="Bullock K."/>
            <person name="Deik A."/>
            <person name="Scott J."/>
            <person name="Pierce K.A."/>
            <person name="Xavier R.J."/>
            <person name="Alm E.J."/>
        </authorList>
    </citation>
    <scope>NUCLEOTIDE SEQUENCE [LARGE SCALE GENOMIC DNA]</scope>
    <source>
        <strain evidence="4 5">BIOML-A105</strain>
    </source>
</reference>
<evidence type="ECO:0000256" key="2">
    <source>
        <dbReference type="SAM" id="MobiDB-lite"/>
    </source>
</evidence>
<feature type="transmembrane region" description="Helical" evidence="3">
    <location>
        <begin position="76"/>
        <end position="95"/>
    </location>
</feature>
<feature type="transmembrane region" description="Helical" evidence="3">
    <location>
        <begin position="171"/>
        <end position="189"/>
    </location>
</feature>
<gene>
    <name evidence="4" type="ORF">GA629_05475</name>
</gene>
<feature type="transmembrane region" description="Helical" evidence="3">
    <location>
        <begin position="277"/>
        <end position="298"/>
    </location>
</feature>
<feature type="region of interest" description="Disordered" evidence="2">
    <location>
        <begin position="40"/>
        <end position="61"/>
    </location>
</feature>
<feature type="transmembrane region" description="Helical" evidence="3">
    <location>
        <begin position="145"/>
        <end position="165"/>
    </location>
</feature>
<dbReference type="PANTHER" id="PTHR43520">
    <property type="entry name" value="ATP7, ISOFORM B"/>
    <property type="match status" value="1"/>
</dbReference>
<feature type="compositionally biased region" description="Polar residues" evidence="2">
    <location>
        <begin position="199"/>
        <end position="226"/>
    </location>
</feature>
<keyword evidence="3" id="KW-0472">Membrane</keyword>
<dbReference type="EMBL" id="WDIP01000004">
    <property type="protein sequence ID" value="KAB5885802.1"/>
    <property type="molecule type" value="Genomic_DNA"/>
</dbReference>